<dbReference type="InterPro" id="IPR001261">
    <property type="entry name" value="ArgE/DapE_CS"/>
</dbReference>
<evidence type="ECO:0000313" key="15">
    <source>
        <dbReference type="Proteomes" id="UP000277212"/>
    </source>
</evidence>
<keyword evidence="15" id="KW-1185">Reference proteome</keyword>
<organism evidence="14 15">
    <name type="scientific">Fusarium kuroshium</name>
    <dbReference type="NCBI Taxonomy" id="2010991"/>
    <lineage>
        <taxon>Eukaryota</taxon>
        <taxon>Fungi</taxon>
        <taxon>Dikarya</taxon>
        <taxon>Ascomycota</taxon>
        <taxon>Pezizomycotina</taxon>
        <taxon>Sordariomycetes</taxon>
        <taxon>Hypocreomycetidae</taxon>
        <taxon>Hypocreales</taxon>
        <taxon>Nectriaceae</taxon>
        <taxon>Fusarium</taxon>
        <taxon>Fusarium solani species complex</taxon>
    </lineage>
</organism>
<dbReference type="SUPFAM" id="SSF53187">
    <property type="entry name" value="Zn-dependent exopeptidases"/>
    <property type="match status" value="1"/>
</dbReference>
<evidence type="ECO:0000259" key="13">
    <source>
        <dbReference type="Pfam" id="PF07687"/>
    </source>
</evidence>
<dbReference type="InterPro" id="IPR036052">
    <property type="entry name" value="TrpB-like_PALP_sf"/>
</dbReference>
<evidence type="ECO:0000256" key="3">
    <source>
        <dbReference type="ARBA" id="ARBA00005130"/>
    </source>
</evidence>
<feature type="domain" description="Peptidase M20 dimerisation" evidence="13">
    <location>
        <begin position="542"/>
        <end position="650"/>
    </location>
</feature>
<dbReference type="Gene3D" id="3.30.70.360">
    <property type="match status" value="1"/>
</dbReference>
<dbReference type="PROSITE" id="PS00758">
    <property type="entry name" value="ARGE_DAPE_CPG2_1"/>
    <property type="match status" value="1"/>
</dbReference>
<comment type="caution">
    <text evidence="14">The sequence shown here is derived from an EMBL/GenBank/DDBJ whole genome shotgun (WGS) entry which is preliminary data.</text>
</comment>
<proteinExistence type="inferred from homology"/>
<dbReference type="InterPro" id="IPR011650">
    <property type="entry name" value="Peptidase_M20_dimer"/>
</dbReference>
<dbReference type="STRING" id="2010991.A0A3M2SG07"/>
<evidence type="ECO:0000313" key="14">
    <source>
        <dbReference type="EMBL" id="RMJ16215.1"/>
    </source>
</evidence>
<comment type="catalytic activity">
    <reaction evidence="10">
        <text>N-succinyl-(2S,6S)-2,6-diaminopimelate + H2O = (2S,6S)-2,6-diaminopimelate + succinate</text>
        <dbReference type="Rhea" id="RHEA:22608"/>
        <dbReference type="ChEBI" id="CHEBI:15377"/>
        <dbReference type="ChEBI" id="CHEBI:30031"/>
        <dbReference type="ChEBI" id="CHEBI:57609"/>
        <dbReference type="ChEBI" id="CHEBI:58087"/>
        <dbReference type="EC" id="3.5.1.18"/>
    </reaction>
</comment>
<dbReference type="OrthoDB" id="10059875at2759"/>
<comment type="similarity">
    <text evidence="4">Belongs to the peptidase M20A family.</text>
</comment>
<dbReference type="GO" id="GO:0009014">
    <property type="term" value="F:succinyl-diaminopimelate desuccinylase activity"/>
    <property type="evidence" value="ECO:0007669"/>
    <property type="project" value="UniProtKB-EC"/>
</dbReference>
<dbReference type="Gene3D" id="3.40.630.10">
    <property type="entry name" value="Zn peptidases"/>
    <property type="match status" value="1"/>
</dbReference>
<dbReference type="PANTHER" id="PTHR42937:SF1">
    <property type="entry name" value="DIAMINOPROPIONATE AMMONIA-LYASE"/>
    <property type="match status" value="1"/>
</dbReference>
<protein>
    <recommendedName>
        <fullName evidence="6">Probable succinyl-diaminopimelate desuccinylase</fullName>
        <ecNumber evidence="5">3.5.1.18</ecNumber>
    </recommendedName>
</protein>
<dbReference type="SUPFAM" id="SSF55031">
    <property type="entry name" value="Bacterial exopeptidase dimerisation domain"/>
    <property type="match status" value="1"/>
</dbReference>
<dbReference type="SUPFAM" id="SSF53686">
    <property type="entry name" value="Tryptophan synthase beta subunit-like PLP-dependent enzymes"/>
    <property type="match status" value="1"/>
</dbReference>
<dbReference type="GO" id="GO:0009089">
    <property type="term" value="P:lysine biosynthetic process via diaminopimelate"/>
    <property type="evidence" value="ECO:0007669"/>
    <property type="project" value="UniProtKB-UniPathway"/>
</dbReference>
<dbReference type="PANTHER" id="PTHR42937">
    <property type="match status" value="1"/>
</dbReference>
<dbReference type="Pfam" id="PF00291">
    <property type="entry name" value="PALP"/>
    <property type="match status" value="1"/>
</dbReference>
<dbReference type="Pfam" id="PF01546">
    <property type="entry name" value="Peptidase_M20"/>
    <property type="match status" value="1"/>
</dbReference>
<dbReference type="Pfam" id="PF07687">
    <property type="entry name" value="M20_dimer"/>
    <property type="match status" value="1"/>
</dbReference>
<dbReference type="InterPro" id="IPR010182">
    <property type="entry name" value="ArgE/DapE"/>
</dbReference>
<feature type="domain" description="Tryptophan synthase beta chain-like PALP" evidence="12">
    <location>
        <begin position="37"/>
        <end position="356"/>
    </location>
</feature>
<dbReference type="EMBL" id="NKUJ01000051">
    <property type="protein sequence ID" value="RMJ16215.1"/>
    <property type="molecule type" value="Genomic_DNA"/>
</dbReference>
<evidence type="ECO:0000256" key="9">
    <source>
        <dbReference type="ARBA" id="ARBA00023285"/>
    </source>
</evidence>
<evidence type="ECO:0000256" key="8">
    <source>
        <dbReference type="ARBA" id="ARBA00022833"/>
    </source>
</evidence>
<comment type="cofactor">
    <cofactor evidence="2">
        <name>Zn(2+)</name>
        <dbReference type="ChEBI" id="CHEBI:29105"/>
    </cofactor>
</comment>
<evidence type="ECO:0000256" key="1">
    <source>
        <dbReference type="ARBA" id="ARBA00001941"/>
    </source>
</evidence>
<evidence type="ECO:0000256" key="10">
    <source>
        <dbReference type="ARBA" id="ARBA00051301"/>
    </source>
</evidence>
<comment type="pathway">
    <text evidence="3">Amino-acid biosynthesis; L-lysine biosynthesis via DAP pathway; LL-2,6-diaminopimelate from (S)-tetrahydrodipicolinate (succinylase route): step 3/3.</text>
</comment>
<evidence type="ECO:0000256" key="4">
    <source>
        <dbReference type="ARBA" id="ARBA00006247"/>
    </source>
</evidence>
<dbReference type="UniPathway" id="UPA00034">
    <property type="reaction ID" value="UER00021"/>
</dbReference>
<evidence type="ECO:0000256" key="2">
    <source>
        <dbReference type="ARBA" id="ARBA00001947"/>
    </source>
</evidence>
<dbReference type="InterPro" id="IPR036264">
    <property type="entry name" value="Bact_exopeptidase_dim_dom"/>
</dbReference>
<dbReference type="NCBIfam" id="NF006058">
    <property type="entry name" value="PRK08206.1"/>
    <property type="match status" value="1"/>
</dbReference>
<evidence type="ECO:0000256" key="11">
    <source>
        <dbReference type="SAM" id="MobiDB-lite"/>
    </source>
</evidence>
<sequence>MATARRPVHFNPKAKSWTSPAPSSSDVIDRFHQSLPDYQPTPLVSLESVAREIGVAAVHVKDETNRFGLPAFKILGASWGSFRAIAQKFGLPLDSDLETVRKAAVSHDLVLYAATEGNHGRAVARMGAIFGIGAEIHVPSTMHPSTVKLIQSEGATVVISKGSYDDAVLEVETASKHEKGILVQDHAFGDYQDVPQWIVDGYLTMMREVDKQLGSSTADFVFAPVGVGSFAQAVTTHFKRQGTSTSVVTVEPDTAACLWKSLERGEFTMIPTSGTIMAGLNCGVPSTIAWDLLKDGVDASVTVSDFESHQAALYLQSQGVEAGPCGAASLAALRRLTPSDKQTLGLNEKSVVVLFCTERNRDYDIPRDVSGDDPVTLTQTLVQINSASPSLGSVPGPGEVAITRYVTAWLEHRDLESHWIEYTKGRPSVVGVARGSGGGKSLMLNGHIDTVTLMGYEDDPLSGKIVDGKLYGRGAADMKSGVAAAMVALANAKKLGLRGDVIFTGVADEEDASIGTEDILRAGWRADAAIVSEPTDLDILHAHKGFVVLELTVHGLAAHGSRADLGIDAIVNAGYFLAEFGRYAKRLQERPADPTLGTGTVHASLINGGEESSSYPARCTITMERRTVDGETPETVEQEIRNVMAKVASEVPSFKADLQVKFSRPPHLTPLDHPFTKLVADIASKAIGKDATLAGATFWTDCALLSQEGIVPLLWGPKGEGLHAKEEWADVDSIKKVAEGLTNVAAAFCK</sequence>
<reference evidence="14 15" key="1">
    <citation type="submission" date="2017-06" db="EMBL/GenBank/DDBJ databases">
        <title>Comparative genomic analysis of Ambrosia Fusariam Clade fungi.</title>
        <authorList>
            <person name="Stajich J.E."/>
            <person name="Carrillo J."/>
            <person name="Kijimoto T."/>
            <person name="Eskalen A."/>
            <person name="O'Donnell K."/>
            <person name="Kasson M."/>
        </authorList>
    </citation>
    <scope>NUCLEOTIDE SEQUENCE [LARGE SCALE GENOMIC DNA]</scope>
    <source>
        <strain evidence="14">UCR3666</strain>
    </source>
</reference>
<dbReference type="Gene3D" id="3.40.50.1100">
    <property type="match status" value="2"/>
</dbReference>
<evidence type="ECO:0000256" key="5">
    <source>
        <dbReference type="ARBA" id="ARBA00011921"/>
    </source>
</evidence>
<comment type="cofactor">
    <cofactor evidence="1">
        <name>Co(2+)</name>
        <dbReference type="ChEBI" id="CHEBI:48828"/>
    </cofactor>
</comment>
<gene>
    <name evidence="14" type="ORF">CDV36_004117</name>
</gene>
<evidence type="ECO:0000256" key="6">
    <source>
        <dbReference type="ARBA" id="ARBA00016853"/>
    </source>
</evidence>
<evidence type="ECO:0000256" key="7">
    <source>
        <dbReference type="ARBA" id="ARBA00022801"/>
    </source>
</evidence>
<name>A0A3M2SG07_9HYPO</name>
<dbReference type="NCBIfam" id="TIGR01910">
    <property type="entry name" value="DapE-ArgE"/>
    <property type="match status" value="1"/>
</dbReference>
<dbReference type="InterPro" id="IPR001926">
    <property type="entry name" value="TrpB-like_PALP"/>
</dbReference>
<keyword evidence="8" id="KW-0862">Zinc</keyword>
<dbReference type="EC" id="3.5.1.18" evidence="5"/>
<dbReference type="AlphaFoldDB" id="A0A3M2SG07"/>
<evidence type="ECO:0000259" key="12">
    <source>
        <dbReference type="Pfam" id="PF00291"/>
    </source>
</evidence>
<dbReference type="InterPro" id="IPR002933">
    <property type="entry name" value="Peptidase_M20"/>
</dbReference>
<accession>A0A3M2SG07</accession>
<dbReference type="Proteomes" id="UP000277212">
    <property type="component" value="Unassembled WGS sequence"/>
</dbReference>
<feature type="region of interest" description="Disordered" evidence="11">
    <location>
        <begin position="1"/>
        <end position="22"/>
    </location>
</feature>
<keyword evidence="9" id="KW-0170">Cobalt</keyword>
<keyword evidence="7" id="KW-0378">Hydrolase</keyword>